<dbReference type="AlphaFoldDB" id="A0A8S1GWK6"/>
<evidence type="ECO:0000313" key="1">
    <source>
        <dbReference type="EMBL" id="CAD6187404.1"/>
    </source>
</evidence>
<reference evidence="1" key="1">
    <citation type="submission" date="2020-10" db="EMBL/GenBank/DDBJ databases">
        <authorList>
            <person name="Kikuchi T."/>
        </authorList>
    </citation>
    <scope>NUCLEOTIDE SEQUENCE</scope>
    <source>
        <strain evidence="1">NKZ352</strain>
    </source>
</reference>
<name>A0A8S1GWK6_9PELO</name>
<dbReference type="EMBL" id="CAJGYM010000006">
    <property type="protein sequence ID" value="CAD6187404.1"/>
    <property type="molecule type" value="Genomic_DNA"/>
</dbReference>
<protein>
    <submittedName>
        <fullName evidence="1">Uncharacterized protein</fullName>
    </submittedName>
</protein>
<gene>
    <name evidence="1" type="ORF">CAUJ_LOCUS3323</name>
</gene>
<comment type="caution">
    <text evidence="1">The sequence shown here is derived from an EMBL/GenBank/DDBJ whole genome shotgun (WGS) entry which is preliminary data.</text>
</comment>
<organism evidence="1 2">
    <name type="scientific">Caenorhabditis auriculariae</name>
    <dbReference type="NCBI Taxonomy" id="2777116"/>
    <lineage>
        <taxon>Eukaryota</taxon>
        <taxon>Metazoa</taxon>
        <taxon>Ecdysozoa</taxon>
        <taxon>Nematoda</taxon>
        <taxon>Chromadorea</taxon>
        <taxon>Rhabditida</taxon>
        <taxon>Rhabditina</taxon>
        <taxon>Rhabditomorpha</taxon>
        <taxon>Rhabditoidea</taxon>
        <taxon>Rhabditidae</taxon>
        <taxon>Peloderinae</taxon>
        <taxon>Caenorhabditis</taxon>
    </lineage>
</organism>
<evidence type="ECO:0000313" key="2">
    <source>
        <dbReference type="Proteomes" id="UP000835052"/>
    </source>
</evidence>
<proteinExistence type="predicted"/>
<dbReference type="Proteomes" id="UP000835052">
    <property type="component" value="Unassembled WGS sequence"/>
</dbReference>
<accession>A0A8S1GWK6</accession>
<keyword evidence="2" id="KW-1185">Reference proteome</keyword>
<sequence length="126" mass="14063">MYEIFWPSSSALPPRSTTAGCSTVWPAFFQPPEPSTTVVNLIPLELLFSTTGRVLVDRDTNKIIHLQAMAGGDDELVYPYEKFYPQILAQLKELEILKPKLIEALYNRVGKHARCVQAAMAGVARN</sequence>